<dbReference type="CDD" id="cd01392">
    <property type="entry name" value="HTH_LacI"/>
    <property type="match status" value="1"/>
</dbReference>
<dbReference type="AlphaFoldDB" id="F5XL27"/>
<evidence type="ECO:0000256" key="1">
    <source>
        <dbReference type="ARBA" id="ARBA00023015"/>
    </source>
</evidence>
<dbReference type="OrthoDB" id="3227375at2"/>
<evidence type="ECO:0000313" key="6">
    <source>
        <dbReference type="Proteomes" id="UP000007947"/>
    </source>
</evidence>
<evidence type="ECO:0000256" key="3">
    <source>
        <dbReference type="ARBA" id="ARBA00023163"/>
    </source>
</evidence>
<dbReference type="Proteomes" id="UP000007947">
    <property type="component" value="Chromosome"/>
</dbReference>
<keyword evidence="2" id="KW-0238">DNA-binding</keyword>
<evidence type="ECO:0000256" key="2">
    <source>
        <dbReference type="ARBA" id="ARBA00023125"/>
    </source>
</evidence>
<dbReference type="KEGG" id="mph:MLP_07010"/>
<dbReference type="PANTHER" id="PTHR30146">
    <property type="entry name" value="LACI-RELATED TRANSCRIPTIONAL REPRESSOR"/>
    <property type="match status" value="1"/>
</dbReference>
<dbReference type="InterPro" id="IPR000843">
    <property type="entry name" value="HTH_LacI"/>
</dbReference>
<dbReference type="PROSITE" id="PS50932">
    <property type="entry name" value="HTH_LACI_2"/>
    <property type="match status" value="1"/>
</dbReference>
<keyword evidence="1" id="KW-0805">Transcription regulation</keyword>
<dbReference type="STRING" id="1032480.MLP_07010"/>
<organism evidence="5 6">
    <name type="scientific">Microlunatus phosphovorus (strain ATCC 700054 / DSM 10555 / JCM 9379 / NBRC 101784 / NCIMB 13414 / VKM Ac-1990 / NM-1)</name>
    <dbReference type="NCBI Taxonomy" id="1032480"/>
    <lineage>
        <taxon>Bacteria</taxon>
        <taxon>Bacillati</taxon>
        <taxon>Actinomycetota</taxon>
        <taxon>Actinomycetes</taxon>
        <taxon>Propionibacteriales</taxon>
        <taxon>Propionibacteriaceae</taxon>
        <taxon>Microlunatus</taxon>
    </lineage>
</organism>
<dbReference type="RefSeq" id="WP_013861604.1">
    <property type="nucleotide sequence ID" value="NC_015635.1"/>
</dbReference>
<protein>
    <submittedName>
        <fullName evidence="5">LacI family transcriptional regulator</fullName>
    </submittedName>
</protein>
<reference evidence="5 6" key="1">
    <citation type="submission" date="2011-05" db="EMBL/GenBank/DDBJ databases">
        <title>Whole genome sequence of Microlunatus phosphovorus NM-1.</title>
        <authorList>
            <person name="Hosoyama A."/>
            <person name="Sasaki K."/>
            <person name="Harada T."/>
            <person name="Igarashi R."/>
            <person name="Kawakoshi A."/>
            <person name="Sasagawa M."/>
            <person name="Fukada J."/>
            <person name="Nakamura S."/>
            <person name="Katano Y."/>
            <person name="Hanada S."/>
            <person name="Kamagata Y."/>
            <person name="Nakamura N."/>
            <person name="Yamazaki S."/>
            <person name="Fujita N."/>
        </authorList>
    </citation>
    <scope>NUCLEOTIDE SEQUENCE [LARGE SCALE GENOMIC DNA]</scope>
    <source>
        <strain evidence="6">ATCC 700054 / DSM 10555 / JCM 9379 / NBRC 101784 / NCIMB 13414 / VKM Ac-1990 / NM-1</strain>
    </source>
</reference>
<dbReference type="InterPro" id="IPR028082">
    <property type="entry name" value="Peripla_BP_I"/>
</dbReference>
<name>F5XL27_MICPN</name>
<accession>F5XL27</accession>
<dbReference type="SUPFAM" id="SSF47413">
    <property type="entry name" value="lambda repressor-like DNA-binding domains"/>
    <property type="match status" value="1"/>
</dbReference>
<evidence type="ECO:0000259" key="4">
    <source>
        <dbReference type="PROSITE" id="PS50932"/>
    </source>
</evidence>
<dbReference type="InterPro" id="IPR046335">
    <property type="entry name" value="LacI/GalR-like_sensor"/>
</dbReference>
<dbReference type="SMART" id="SM00354">
    <property type="entry name" value="HTH_LACI"/>
    <property type="match status" value="1"/>
</dbReference>
<dbReference type="GO" id="GO:0000976">
    <property type="term" value="F:transcription cis-regulatory region binding"/>
    <property type="evidence" value="ECO:0007669"/>
    <property type="project" value="TreeGrafter"/>
</dbReference>
<dbReference type="CDD" id="cd06296">
    <property type="entry name" value="PBP1_CatR-like"/>
    <property type="match status" value="1"/>
</dbReference>
<dbReference type="Pfam" id="PF00356">
    <property type="entry name" value="LacI"/>
    <property type="match status" value="1"/>
</dbReference>
<dbReference type="PROSITE" id="PS00356">
    <property type="entry name" value="HTH_LACI_1"/>
    <property type="match status" value="1"/>
</dbReference>
<dbReference type="Pfam" id="PF13377">
    <property type="entry name" value="Peripla_BP_3"/>
    <property type="match status" value="1"/>
</dbReference>
<dbReference type="InterPro" id="IPR010982">
    <property type="entry name" value="Lambda_DNA-bd_dom_sf"/>
</dbReference>
<gene>
    <name evidence="5" type="ordered locus">MLP_07010</name>
</gene>
<keyword evidence="6" id="KW-1185">Reference proteome</keyword>
<dbReference type="eggNOG" id="COG1609">
    <property type="taxonomic scope" value="Bacteria"/>
</dbReference>
<dbReference type="SUPFAM" id="SSF53822">
    <property type="entry name" value="Periplasmic binding protein-like I"/>
    <property type="match status" value="1"/>
</dbReference>
<evidence type="ECO:0000313" key="5">
    <source>
        <dbReference type="EMBL" id="BAK33715.1"/>
    </source>
</evidence>
<sequence>MNYEVGRSERAFCYRCRNLSTRSIVIARTRPTLAEIASAAGVSVATVSKVLNEREDVSAETRRRVQKHLREASYRPVNRAPRHTGLIEVAVPAWQNAYMVSVIDGINTAAQADGYELVIGPQLHGDDVDLDLQRLRATNRAGAILITVDASQPSIKNVVEAGFPLVVVDPVRVGDTNCVTIGATNYAGGVTATEHLLGLGHRRIAHAGGLISGDIGKARLAGYLSALRASGAPIDDSMITHCEFNYDAGRAIAPLLLDRADRPTAVFAAGDEIAQGLMEEARRRSIRVPQELSVIGFDDSFMASRTTPPLTTIAQPLVEMGQVATRSLTQLINNSMVGTRHIELATRLVIRDSTAPLSET</sequence>
<dbReference type="PANTHER" id="PTHR30146:SF153">
    <property type="entry name" value="LACTOSE OPERON REPRESSOR"/>
    <property type="match status" value="1"/>
</dbReference>
<dbReference type="GO" id="GO:0003700">
    <property type="term" value="F:DNA-binding transcription factor activity"/>
    <property type="evidence" value="ECO:0007669"/>
    <property type="project" value="TreeGrafter"/>
</dbReference>
<dbReference type="HOGENOM" id="CLU_037628_6_1_11"/>
<dbReference type="Gene3D" id="3.40.50.2300">
    <property type="match status" value="2"/>
</dbReference>
<dbReference type="EMBL" id="AP012204">
    <property type="protein sequence ID" value="BAK33715.1"/>
    <property type="molecule type" value="Genomic_DNA"/>
</dbReference>
<keyword evidence="3" id="KW-0804">Transcription</keyword>
<feature type="domain" description="HTH lacI-type" evidence="4">
    <location>
        <begin position="31"/>
        <end position="85"/>
    </location>
</feature>
<proteinExistence type="predicted"/>
<dbReference type="Gene3D" id="1.10.260.40">
    <property type="entry name" value="lambda repressor-like DNA-binding domains"/>
    <property type="match status" value="1"/>
</dbReference>